<comment type="caution">
    <text evidence="1">The sequence shown here is derived from an EMBL/GenBank/DDBJ whole genome shotgun (WGS) entry which is preliminary data.</text>
</comment>
<evidence type="ECO:0008006" key="3">
    <source>
        <dbReference type="Google" id="ProtNLM"/>
    </source>
</evidence>
<dbReference type="InterPro" id="IPR036291">
    <property type="entry name" value="NAD(P)-bd_dom_sf"/>
</dbReference>
<organism evidence="1 2">
    <name type="scientific">Spirobacillus cienkowskii</name>
    <dbReference type="NCBI Taxonomy" id="495820"/>
    <lineage>
        <taxon>Bacteria</taxon>
        <taxon>Pseudomonadati</taxon>
        <taxon>Bdellovibrionota</taxon>
        <taxon>Oligoflexia</taxon>
        <taxon>Silvanigrellales</taxon>
        <taxon>Spirobacillus</taxon>
    </lineage>
</organism>
<dbReference type="PANTHER" id="PTHR40129">
    <property type="entry name" value="KETOPANTOATE REDUCTASE N-TERMINAL DOMAIN-CONTAINING PROTEIN"/>
    <property type="match status" value="1"/>
</dbReference>
<evidence type="ECO:0000313" key="2">
    <source>
        <dbReference type="Proteomes" id="UP000253934"/>
    </source>
</evidence>
<accession>A0A369KSZ1</accession>
<dbReference type="Proteomes" id="UP000253934">
    <property type="component" value="Unassembled WGS sequence"/>
</dbReference>
<proteinExistence type="predicted"/>
<sequence length="243" mass="28572">MNNMIVLGKGYIGNFIYEKYKNIIFTKRKAISNSEIKFDLNLQETWNNLPSVDNVLWTFPASQNLNDISLALNFYDFYCKNKKTIILSTTSGYINKIPDEVITEDSQLDFSIPRIQAEEKLRIKGACILHLTGIFGPDRLPINWYKDQRIQNPNNFVNLIHVYDIIACIENIFNNFRFSARYNLSNGYYKRHNEILNKLKENNLIEKDFTLIQKSNIDICKKVSNYKVKHEILGENYKFIDYP</sequence>
<protein>
    <recommendedName>
        <fullName evidence="3">NAD-dependent epimerase/dehydratase domain-containing protein</fullName>
    </recommendedName>
</protein>
<name>A0A369KSZ1_9BACT</name>
<dbReference type="SUPFAM" id="SSF51735">
    <property type="entry name" value="NAD(P)-binding Rossmann-fold domains"/>
    <property type="match status" value="1"/>
</dbReference>
<gene>
    <name evidence="1" type="ORF">DCC88_08260</name>
</gene>
<dbReference type="EMBL" id="QOVW01000074">
    <property type="protein sequence ID" value="RDB35825.1"/>
    <property type="molecule type" value="Genomic_DNA"/>
</dbReference>
<dbReference type="AlphaFoldDB" id="A0A369KSZ1"/>
<reference evidence="1" key="1">
    <citation type="submission" date="2018-04" db="EMBL/GenBank/DDBJ databases">
        <title>Draft genome sequence of the Candidatus Spirobacillus cienkowskii, a pathogen of freshwater Daphnia species, reconstructed from hemolymph metagenomic reads.</title>
        <authorList>
            <person name="Bresciani L."/>
            <person name="Lemos L.N."/>
            <person name="Wale N."/>
            <person name="Lin J.Y."/>
            <person name="Fernandes G.R."/>
            <person name="Duffy M.A."/>
            <person name="Rodrigues J.M."/>
        </authorList>
    </citation>
    <scope>NUCLEOTIDE SEQUENCE [LARGE SCALE GENOMIC DNA]</scope>
    <source>
        <strain evidence="1">Binning01</strain>
    </source>
</reference>
<dbReference type="PANTHER" id="PTHR40129:SF2">
    <property type="entry name" value="KETOPANTOATE REDUCTASE N-TERMINAL DOMAIN-CONTAINING PROTEIN"/>
    <property type="match status" value="1"/>
</dbReference>
<dbReference type="Gene3D" id="3.40.50.720">
    <property type="entry name" value="NAD(P)-binding Rossmann-like Domain"/>
    <property type="match status" value="1"/>
</dbReference>
<keyword evidence="2" id="KW-1185">Reference proteome</keyword>
<evidence type="ECO:0000313" key="1">
    <source>
        <dbReference type="EMBL" id="RDB35825.1"/>
    </source>
</evidence>